<sequence length="1492" mass="168829">MRQTQLPFSPKKTRLGGRKHKPLRIEEDESDSEPRIQRRSGRNRGAGVRYDEDYQEDELDESDGSRIVATSHKKAKKKIKKRGPKPAYGTIRDVEDLDNSDDESAPLRAHRDFCEKCKEPPSHILMVQAKRKRGRKKAKRDEDEDEESDGERASKLGGWVRCLKCCIAAHWRCLAKTQQDEILKAARAKDAEMNTETKRMTLEADESTEFVCGSCSKGGTCLGCEAVVLKPEIKKTDDSAVHESARNLAEPQGSGEASVREATADDDHQETEATEATDELLFRCVKCKRVAHYAHLVNDDEDMSLPEIALHFQNETGWQCGDCASFTFHVDKILAWRPYPAGAPNTHVGEEPPNYKLNLPREYLVKWDGRSYRRVQWVPHMWLASTAPAMLKNFLTNGTKVELLPEPHSDAVADDKDDKDKPTDEAELPAFASKEDSRESSSTPAGQTLSRQPPPLIEAERHIPPRWKTVDRILDIRIWSPRRARQPKKSTKGKRAAHLPDESDEASSEAEDELRRVFSNGDEPSSDYIETIAEFESRTDREVTAEDIGRVVWAFIKWDDLTYDESSWDSPPEPGSIGYAAFIDAFNRFLSSRKVVVPKLSKAEEERRERRNGVKKWSSSAFGIPEGGVYDIEQSKDLKLMDFQVNGVNWLCRNWFMKQQCILADEMGLGKTVQIVTFLGLLHARMGVFPSLVVVPNSTITNWVREFARWAPQLRVVPLYGEQNARAIIKKYELFHEHVAHGTTGAKFHVLVTTYDTAIAPKEITAVFKRITRWEVLVVDEGQRLKGDSSLLFKRLTEMHTHHRVLMTGTPLNNNIRELFNLMHFLDPVKWNDLDDLTQRFEELDDERVKDLHEMLRPYFLRRVKADVLKLPPKNEVIVPVSMAPIQKEVYKSLLSKNLTVLQSLTSSNSSRVANTIKKSNLNNLLMQLRKCLQHPYIISENIEPKGLSTTEAHTKLIDACGKLRLLKLLLPRLKARGHRVLLFSQFKLALDIIEDFVAGEGFKFLRLDGDVKQQQRQKDMDEFNRENSDVFIFLLTTRAGGVGINLWSADTVIIFDPDFNPHQDLQAIARAHRFGQTKTCLVFKLMSKGSCEEKIFQAGKKKLVLDHLIVQKMDAEEDADDIQSMLTFGASDLFNEDPNDESKSITYTEQDIDNLIEKTEKEGDNVAEESSNNAMAFAKIWSLHKDGVEDLEDDTKEQDDAWAQTLAKMADEQKRAEKEEKTGRGTRRKAALAKSNYFEDASPEKKASNNKRKSMSVDSEDEYQDVTKGLPVDSDNDSTTTGDTAGFVNDLNTLQVNGMDLDIPLAEKQVKKAKKKHPFREPRPLSPIHNTGPRECGLCHSTHGPGGCLMTQTSENLVEYRMMLVTHADDEPWDDRVAAVNAIDRALLSRNEIHLVAGQPSKPIRKQGEPKVKIKEFKPKAKAPLKVQGNGSEMKIGQSVFHSMMGKRPSPSTGLDQVPRKKLKLSPCPLCKADYHGTLEECAFVRAGPRS</sequence>
<dbReference type="Pfam" id="PF00176">
    <property type="entry name" value="SNF2-rel_dom"/>
    <property type="match status" value="1"/>
</dbReference>
<dbReference type="GO" id="GO:0003677">
    <property type="term" value="F:DNA binding"/>
    <property type="evidence" value="ECO:0007669"/>
    <property type="project" value="TreeGrafter"/>
</dbReference>
<evidence type="ECO:0000313" key="11">
    <source>
        <dbReference type="Proteomes" id="UP000053477"/>
    </source>
</evidence>
<dbReference type="SUPFAM" id="SSF54160">
    <property type="entry name" value="Chromo domain-like"/>
    <property type="match status" value="1"/>
</dbReference>
<feature type="region of interest" description="Disordered" evidence="7">
    <location>
        <begin position="405"/>
        <end position="462"/>
    </location>
</feature>
<organism evidence="10 11">
    <name type="scientific">Schizopora paradoxa</name>
    <dbReference type="NCBI Taxonomy" id="27342"/>
    <lineage>
        <taxon>Eukaryota</taxon>
        <taxon>Fungi</taxon>
        <taxon>Dikarya</taxon>
        <taxon>Basidiomycota</taxon>
        <taxon>Agaricomycotina</taxon>
        <taxon>Agaricomycetes</taxon>
        <taxon>Hymenochaetales</taxon>
        <taxon>Schizoporaceae</taxon>
        <taxon>Schizopora</taxon>
    </lineage>
</organism>
<feature type="compositionally biased region" description="Acidic residues" evidence="7">
    <location>
        <begin position="95"/>
        <end position="104"/>
    </location>
</feature>
<dbReference type="Pfam" id="PF23615">
    <property type="entry name" value="Chromo_MIT1"/>
    <property type="match status" value="1"/>
</dbReference>
<keyword evidence="2" id="KW-0677">Repeat</keyword>
<dbReference type="Gene3D" id="2.40.50.40">
    <property type="match status" value="1"/>
</dbReference>
<keyword evidence="11" id="KW-1185">Reference proteome</keyword>
<dbReference type="GO" id="GO:0140658">
    <property type="term" value="F:ATP-dependent chromatin remodeler activity"/>
    <property type="evidence" value="ECO:0007669"/>
    <property type="project" value="TreeGrafter"/>
</dbReference>
<dbReference type="GO" id="GO:0005524">
    <property type="term" value="F:ATP binding"/>
    <property type="evidence" value="ECO:0007669"/>
    <property type="project" value="UniProtKB-KW"/>
</dbReference>
<feature type="compositionally biased region" description="Polar residues" evidence="7">
    <location>
        <begin position="440"/>
        <end position="451"/>
    </location>
</feature>
<evidence type="ECO:0008006" key="12">
    <source>
        <dbReference type="Google" id="ProtNLM"/>
    </source>
</evidence>
<evidence type="ECO:0000256" key="3">
    <source>
        <dbReference type="ARBA" id="ARBA00022741"/>
    </source>
</evidence>
<feature type="compositionally biased region" description="Basic residues" evidence="7">
    <location>
        <begin position="484"/>
        <end position="497"/>
    </location>
</feature>
<dbReference type="InterPro" id="IPR001650">
    <property type="entry name" value="Helicase_C-like"/>
</dbReference>
<keyword evidence="6" id="KW-0539">Nucleus</keyword>
<feature type="region of interest" description="Disordered" evidence="7">
    <location>
        <begin position="1210"/>
        <end position="1286"/>
    </location>
</feature>
<feature type="region of interest" description="Disordered" evidence="7">
    <location>
        <begin position="484"/>
        <end position="525"/>
    </location>
</feature>
<dbReference type="PANTHER" id="PTHR45623">
    <property type="entry name" value="CHROMODOMAIN-HELICASE-DNA-BINDING PROTEIN 3-RELATED-RELATED"/>
    <property type="match status" value="1"/>
</dbReference>
<evidence type="ECO:0000256" key="2">
    <source>
        <dbReference type="ARBA" id="ARBA00022737"/>
    </source>
</evidence>
<dbReference type="InterPro" id="IPR027417">
    <property type="entry name" value="P-loop_NTPase"/>
</dbReference>
<dbReference type="STRING" id="27342.A0A0H2S919"/>
<dbReference type="InterPro" id="IPR016197">
    <property type="entry name" value="Chromo-like_dom_sf"/>
</dbReference>
<evidence type="ECO:0000256" key="6">
    <source>
        <dbReference type="ARBA" id="ARBA00023242"/>
    </source>
</evidence>
<feature type="compositionally biased region" description="Basic and acidic residues" evidence="7">
    <location>
        <begin position="1210"/>
        <end position="1224"/>
    </location>
</feature>
<feature type="compositionally biased region" description="Basic and acidic residues" evidence="7">
    <location>
        <begin position="405"/>
        <end position="424"/>
    </location>
</feature>
<dbReference type="SMART" id="SM00487">
    <property type="entry name" value="DEXDc"/>
    <property type="match status" value="1"/>
</dbReference>
<dbReference type="OrthoDB" id="5857104at2759"/>
<feature type="region of interest" description="Disordered" evidence="7">
    <location>
        <begin position="239"/>
        <end position="273"/>
    </location>
</feature>
<feature type="compositionally biased region" description="Acidic residues" evidence="7">
    <location>
        <begin position="502"/>
        <end position="512"/>
    </location>
</feature>
<gene>
    <name evidence="10" type="ORF">SCHPADRAFT_816295</name>
</gene>
<dbReference type="PANTHER" id="PTHR45623:SF17">
    <property type="entry name" value="CHROMODOMAIN-HELICASE-DNA-BINDING PROTEIN 3-RELATED"/>
    <property type="match status" value="1"/>
</dbReference>
<dbReference type="InterPro" id="IPR000953">
    <property type="entry name" value="Chromo/chromo_shadow_dom"/>
</dbReference>
<feature type="compositionally biased region" description="Acidic residues" evidence="7">
    <location>
        <begin position="53"/>
        <end position="62"/>
    </location>
</feature>
<dbReference type="GO" id="GO:0000785">
    <property type="term" value="C:chromatin"/>
    <property type="evidence" value="ECO:0007669"/>
    <property type="project" value="TreeGrafter"/>
</dbReference>
<dbReference type="InterPro" id="IPR049730">
    <property type="entry name" value="SNF2/RAD54-like_C"/>
</dbReference>
<name>A0A0H2S919_9AGAM</name>
<dbReference type="PROSITE" id="PS51192">
    <property type="entry name" value="HELICASE_ATP_BIND_1"/>
    <property type="match status" value="1"/>
</dbReference>
<protein>
    <recommendedName>
        <fullName evidence="12">Chromatin remodeling factor mit1</fullName>
    </recommendedName>
</protein>
<dbReference type="FunCoup" id="A0A0H2S919">
    <property type="interactions" value="17"/>
</dbReference>
<keyword evidence="4" id="KW-0378">Hydrolase</keyword>
<dbReference type="Gene3D" id="3.40.50.300">
    <property type="entry name" value="P-loop containing nucleotide triphosphate hydrolases"/>
    <property type="match status" value="1"/>
</dbReference>
<dbReference type="InterPro" id="IPR056616">
    <property type="entry name" value="Chromo_MIT1"/>
</dbReference>
<evidence type="ECO:0000256" key="7">
    <source>
        <dbReference type="SAM" id="MobiDB-lite"/>
    </source>
</evidence>
<evidence type="ECO:0000313" key="10">
    <source>
        <dbReference type="EMBL" id="KLO20752.1"/>
    </source>
</evidence>
<dbReference type="InParanoid" id="A0A0H2S919"/>
<comment type="subcellular location">
    <subcellularLocation>
        <location evidence="1">Nucleus</location>
    </subcellularLocation>
</comment>
<dbReference type="EMBL" id="KQ085882">
    <property type="protein sequence ID" value="KLO20752.1"/>
    <property type="molecule type" value="Genomic_DNA"/>
</dbReference>
<dbReference type="CDD" id="cd18793">
    <property type="entry name" value="SF2_C_SNF"/>
    <property type="match status" value="1"/>
</dbReference>
<evidence type="ECO:0000256" key="4">
    <source>
        <dbReference type="ARBA" id="ARBA00022801"/>
    </source>
</evidence>
<reference evidence="10 11" key="1">
    <citation type="submission" date="2015-04" db="EMBL/GenBank/DDBJ databases">
        <title>Complete genome sequence of Schizopora paradoxa KUC8140, a cosmopolitan wood degrader in East Asia.</title>
        <authorList>
            <consortium name="DOE Joint Genome Institute"/>
            <person name="Min B."/>
            <person name="Park H."/>
            <person name="Jang Y."/>
            <person name="Kim J.-J."/>
            <person name="Kim K.H."/>
            <person name="Pangilinan J."/>
            <person name="Lipzen A."/>
            <person name="Riley R."/>
            <person name="Grigoriev I.V."/>
            <person name="Spatafora J.W."/>
            <person name="Choi I.-G."/>
        </authorList>
    </citation>
    <scope>NUCLEOTIDE SEQUENCE [LARGE SCALE GENOMIC DNA]</scope>
    <source>
        <strain evidence="10 11">KUC8140</strain>
    </source>
</reference>
<evidence type="ECO:0000259" key="8">
    <source>
        <dbReference type="PROSITE" id="PS51192"/>
    </source>
</evidence>
<keyword evidence="5" id="KW-0067">ATP-binding</keyword>
<evidence type="ECO:0000256" key="1">
    <source>
        <dbReference type="ARBA" id="ARBA00004123"/>
    </source>
</evidence>
<dbReference type="Gene3D" id="3.40.50.10810">
    <property type="entry name" value="Tandem AAA-ATPase domain"/>
    <property type="match status" value="1"/>
</dbReference>
<feature type="compositionally biased region" description="Basic residues" evidence="7">
    <location>
        <begin position="129"/>
        <end position="138"/>
    </location>
</feature>
<dbReference type="Pfam" id="PF00271">
    <property type="entry name" value="Helicase_C"/>
    <property type="match status" value="1"/>
</dbReference>
<feature type="compositionally biased region" description="Basic residues" evidence="7">
    <location>
        <begin position="11"/>
        <end position="22"/>
    </location>
</feature>
<dbReference type="GO" id="GO:0005634">
    <property type="term" value="C:nucleus"/>
    <property type="evidence" value="ECO:0007669"/>
    <property type="project" value="UniProtKB-SubCell"/>
</dbReference>
<dbReference type="GO" id="GO:0016887">
    <property type="term" value="F:ATP hydrolysis activity"/>
    <property type="evidence" value="ECO:0007669"/>
    <property type="project" value="TreeGrafter"/>
</dbReference>
<keyword evidence="3" id="KW-0547">Nucleotide-binding</keyword>
<dbReference type="PROSITE" id="PS51194">
    <property type="entry name" value="HELICASE_CTER"/>
    <property type="match status" value="1"/>
</dbReference>
<dbReference type="SMART" id="SM00298">
    <property type="entry name" value="CHROMO"/>
    <property type="match status" value="2"/>
</dbReference>
<feature type="domain" description="Helicase C-terminal" evidence="9">
    <location>
        <begin position="966"/>
        <end position="1117"/>
    </location>
</feature>
<feature type="region of interest" description="Disordered" evidence="7">
    <location>
        <begin position="1"/>
        <end position="105"/>
    </location>
</feature>
<dbReference type="InterPro" id="IPR014001">
    <property type="entry name" value="Helicase_ATP-bd"/>
</dbReference>
<feature type="compositionally biased region" description="Basic residues" evidence="7">
    <location>
        <begin position="71"/>
        <end position="84"/>
    </location>
</feature>
<dbReference type="GO" id="GO:0003682">
    <property type="term" value="F:chromatin binding"/>
    <property type="evidence" value="ECO:0007669"/>
    <property type="project" value="TreeGrafter"/>
</dbReference>
<dbReference type="InterPro" id="IPR038718">
    <property type="entry name" value="SNF2-like_sf"/>
</dbReference>
<dbReference type="SUPFAM" id="SSF52540">
    <property type="entry name" value="P-loop containing nucleoside triphosphate hydrolases"/>
    <property type="match status" value="2"/>
</dbReference>
<feature type="domain" description="Helicase ATP-binding" evidence="8">
    <location>
        <begin position="652"/>
        <end position="829"/>
    </location>
</feature>
<proteinExistence type="predicted"/>
<dbReference type="Proteomes" id="UP000053477">
    <property type="component" value="Unassembled WGS sequence"/>
</dbReference>
<evidence type="ECO:0000256" key="5">
    <source>
        <dbReference type="ARBA" id="ARBA00022840"/>
    </source>
</evidence>
<dbReference type="InterPro" id="IPR000330">
    <property type="entry name" value="SNF2_N"/>
</dbReference>
<dbReference type="GO" id="GO:0042393">
    <property type="term" value="F:histone binding"/>
    <property type="evidence" value="ECO:0007669"/>
    <property type="project" value="TreeGrafter"/>
</dbReference>
<dbReference type="SMART" id="SM00490">
    <property type="entry name" value="HELICc"/>
    <property type="match status" value="1"/>
</dbReference>
<feature type="region of interest" description="Disordered" evidence="7">
    <location>
        <begin position="129"/>
        <end position="151"/>
    </location>
</feature>
<evidence type="ECO:0000259" key="9">
    <source>
        <dbReference type="PROSITE" id="PS51194"/>
    </source>
</evidence>
<accession>A0A0H2S919</accession>